<proteinExistence type="predicted"/>
<dbReference type="EMBL" id="QUSW01000003">
    <property type="protein sequence ID" value="RQP24199.1"/>
    <property type="molecule type" value="Genomic_DNA"/>
</dbReference>
<keyword evidence="1" id="KW-0472">Membrane</keyword>
<organism evidence="2 3">
    <name type="scientific">Piscinibacter terrae</name>
    <dbReference type="NCBI Taxonomy" id="2496871"/>
    <lineage>
        <taxon>Bacteria</taxon>
        <taxon>Pseudomonadati</taxon>
        <taxon>Pseudomonadota</taxon>
        <taxon>Betaproteobacteria</taxon>
        <taxon>Burkholderiales</taxon>
        <taxon>Sphaerotilaceae</taxon>
        <taxon>Piscinibacter</taxon>
    </lineage>
</organism>
<keyword evidence="3" id="KW-1185">Reference proteome</keyword>
<keyword evidence="1" id="KW-1133">Transmembrane helix</keyword>
<sequence>MNASLPPSTPQTLRQALARASADLNRQSPSPRVPDAVMSAMARPAATGHKHPRLRRFVWAGGALAALTLTLGEALLFMAPPAAMPPVQQELSTAFMPVGNTEHWSQLMTDAREPGHAWVVPTELPSESLAAMGLPYDPASAGQTVRAELLVHASGDVLAVRFVR</sequence>
<dbReference type="AlphaFoldDB" id="A0A3N7JTC5"/>
<reference evidence="2 3" key="2">
    <citation type="submission" date="2018-12" db="EMBL/GenBank/DDBJ databases">
        <title>Rhizobacter gummiphilus sp. nov., a rubber-degrading bacterium isolated from the soil of a botanical garden in Japan.</title>
        <authorList>
            <person name="Shunsuke S.S."/>
        </authorList>
    </citation>
    <scope>NUCLEOTIDE SEQUENCE [LARGE SCALE GENOMIC DNA]</scope>
    <source>
        <strain evidence="2 3">S-16</strain>
    </source>
</reference>
<reference evidence="2 3" key="1">
    <citation type="submission" date="2018-08" db="EMBL/GenBank/DDBJ databases">
        <authorList>
            <person name="Khan S.A."/>
            <person name="Jeon C.O."/>
            <person name="Chun B.H."/>
            <person name="Jeong S.E."/>
        </authorList>
    </citation>
    <scope>NUCLEOTIDE SEQUENCE [LARGE SCALE GENOMIC DNA]</scope>
    <source>
        <strain evidence="2 3">S-16</strain>
    </source>
</reference>
<feature type="transmembrane region" description="Helical" evidence="1">
    <location>
        <begin position="57"/>
        <end position="79"/>
    </location>
</feature>
<dbReference type="Proteomes" id="UP000267464">
    <property type="component" value="Unassembled WGS sequence"/>
</dbReference>
<accession>A0A3N7JTC5</accession>
<name>A0A3N7JTC5_9BURK</name>
<keyword evidence="1" id="KW-0812">Transmembrane</keyword>
<comment type="caution">
    <text evidence="2">The sequence shown here is derived from an EMBL/GenBank/DDBJ whole genome shotgun (WGS) entry which is preliminary data.</text>
</comment>
<dbReference type="OrthoDB" id="9151918at2"/>
<protein>
    <submittedName>
        <fullName evidence="2">Uncharacterized protein</fullName>
    </submittedName>
</protein>
<evidence type="ECO:0000313" key="2">
    <source>
        <dbReference type="EMBL" id="RQP24199.1"/>
    </source>
</evidence>
<gene>
    <name evidence="2" type="ORF">DZC73_12840</name>
</gene>
<dbReference type="RefSeq" id="WP_124540669.1">
    <property type="nucleotide sequence ID" value="NZ_QUSW01000003.1"/>
</dbReference>
<evidence type="ECO:0000313" key="3">
    <source>
        <dbReference type="Proteomes" id="UP000267464"/>
    </source>
</evidence>
<evidence type="ECO:0000256" key="1">
    <source>
        <dbReference type="SAM" id="Phobius"/>
    </source>
</evidence>